<reference evidence="2" key="1">
    <citation type="journal article" date="2015" name="Genome Biol. Evol.">
        <title>Organellar Genomes of White Spruce (Picea glauca): Assembly and Annotation.</title>
        <authorList>
            <person name="Jackman S.D."/>
            <person name="Warren R.L."/>
            <person name="Gibb E.A."/>
            <person name="Vandervalk B.P."/>
            <person name="Mohamadi H."/>
            <person name="Chu J."/>
            <person name="Raymond A."/>
            <person name="Pleasance S."/>
            <person name="Coope R."/>
            <person name="Wildung M.R."/>
            <person name="Ritland C.E."/>
            <person name="Bousquet J."/>
            <person name="Jones S.J."/>
            <person name="Bohlmann J."/>
            <person name="Birol I."/>
        </authorList>
    </citation>
    <scope>NUCLEOTIDE SEQUENCE [LARGE SCALE GENOMIC DNA]</scope>
    <source>
        <tissue evidence="2">Flushing bud</tissue>
    </source>
</reference>
<organism evidence="2">
    <name type="scientific">Picea glauca</name>
    <name type="common">White spruce</name>
    <name type="synonym">Pinus glauca</name>
    <dbReference type="NCBI Taxonomy" id="3330"/>
    <lineage>
        <taxon>Eukaryota</taxon>
        <taxon>Viridiplantae</taxon>
        <taxon>Streptophyta</taxon>
        <taxon>Embryophyta</taxon>
        <taxon>Tracheophyta</taxon>
        <taxon>Spermatophyta</taxon>
        <taxon>Pinopsida</taxon>
        <taxon>Pinidae</taxon>
        <taxon>Conifers I</taxon>
        <taxon>Pinales</taxon>
        <taxon>Pinaceae</taxon>
        <taxon>Picea</taxon>
    </lineage>
</organism>
<sequence>MNESAACPSFHSAFPSGWLVLGRCYAGPGLITWAMAGLLIAGGFKRSDLNGRTDYTVSH</sequence>
<dbReference type="EMBL" id="LKAM01000007">
    <property type="protein sequence ID" value="KUM47429.1"/>
    <property type="molecule type" value="Genomic_DNA"/>
</dbReference>
<name>A0A101LY02_PICGL</name>
<evidence type="ECO:0000313" key="2">
    <source>
        <dbReference type="EMBL" id="KUM47429.1"/>
    </source>
</evidence>
<protein>
    <submittedName>
        <fullName evidence="2">Uncharacterized protein</fullName>
    </submittedName>
</protein>
<comment type="caution">
    <text evidence="2">The sequence shown here is derived from an EMBL/GenBank/DDBJ whole genome shotgun (WGS) entry which is preliminary data.</text>
</comment>
<evidence type="ECO:0000256" key="1">
    <source>
        <dbReference type="SAM" id="Phobius"/>
    </source>
</evidence>
<dbReference type="AlphaFoldDB" id="A0A101LY02"/>
<geneLocation type="mitochondrion" evidence="2"/>
<keyword evidence="2" id="KW-0496">Mitochondrion</keyword>
<keyword evidence="1" id="KW-0812">Transmembrane</keyword>
<keyword evidence="1" id="KW-0472">Membrane</keyword>
<gene>
    <name evidence="2" type="ORF">ABT39_MTgene5614</name>
</gene>
<feature type="transmembrane region" description="Helical" evidence="1">
    <location>
        <begin position="25"/>
        <end position="44"/>
    </location>
</feature>
<keyword evidence="1" id="KW-1133">Transmembrane helix</keyword>
<accession>A0A101LY02</accession>
<proteinExistence type="predicted"/>